<feature type="compositionally biased region" description="Acidic residues" evidence="8">
    <location>
        <begin position="122"/>
        <end position="158"/>
    </location>
</feature>
<sequence>MLMAVEQGVSELQSLRKLNDIEAAQWLTPSPSRSELARTGAKHIFSLLKSYAPKSPFDELLVNGFDAEQIWQQIDLQSQPVLASIRREVNRYERNPNEISQLFGDRIAAVSDKLIEDVDDDMRELDDDDEEEEEEEENEELGEDERNEEESESEEEEDNGQKGRFEDKFLKLDELEEYLEKVEEREYGVDTSHKKKSKKGKNKEEDSSEDEQEEDEGESDEEEDELDLFRGGADEDDDELGDAKYDDFFGSNKKKEVKRKSDLIDGSEDSETDEEEEDEEGEDKIKKLSTFQKENLKRQAQIAELEKEMLEPKTWTMQGEITATQRSKNSALEVDLDFERNVRPAPVITEEVTVSIEDMIKKRILEGRFDDVQKPPGLPTKAPRERKELDETKSKKGLGEIYEDEYVQKTNPDAPLITFSDEQKKEASMIFKTLCVKLDALSHFHFAPKPVIEDMSIQSNLPALAMEEVAPVAVSDAAMLAPEEVYDGKGDFKEEAELTQAERKRRRANKKRKFKAVAAKHGPKRSKDSTVSNDDGSKSLGKAS</sequence>
<keyword evidence="10" id="KW-1185">Reference proteome</keyword>
<evidence type="ECO:0000256" key="1">
    <source>
        <dbReference type="ARBA" id="ARBA00004604"/>
    </source>
</evidence>
<evidence type="ECO:0000256" key="3">
    <source>
        <dbReference type="ARBA" id="ARBA00022552"/>
    </source>
</evidence>
<feature type="compositionally biased region" description="Acidic residues" evidence="8">
    <location>
        <begin position="206"/>
        <end position="226"/>
    </location>
</feature>
<dbReference type="Gramene" id="Kaladp0024s0950.1.v1.1">
    <property type="protein sequence ID" value="Kaladp0024s0950.1.v1.1"/>
    <property type="gene ID" value="Kaladp0024s0950.v1.1"/>
</dbReference>
<dbReference type="Proteomes" id="UP000594263">
    <property type="component" value="Unplaced"/>
</dbReference>
<dbReference type="PANTHER" id="PTHR17039:SF0">
    <property type="entry name" value="U3 SMALL NUCLEOLAR RIBONUCLEOPROTEIN PROTEIN MPP10"/>
    <property type="match status" value="1"/>
</dbReference>
<keyword evidence="3 7" id="KW-0698">rRNA processing</keyword>
<feature type="region of interest" description="Disordered" evidence="8">
    <location>
        <begin position="122"/>
        <end position="169"/>
    </location>
</feature>
<protein>
    <recommendedName>
        <fullName evidence="7">U3 small nucleolar ribonucleoprotein protein MPP10</fullName>
    </recommendedName>
</protein>
<accession>A0A7N0T977</accession>
<feature type="region of interest" description="Disordered" evidence="8">
    <location>
        <begin position="181"/>
        <end position="284"/>
    </location>
</feature>
<comment type="subcellular location">
    <subcellularLocation>
        <location evidence="1 7">Nucleus</location>
        <location evidence="1 7">Nucleolus</location>
    </subcellularLocation>
</comment>
<evidence type="ECO:0000256" key="4">
    <source>
        <dbReference type="ARBA" id="ARBA00023242"/>
    </source>
</evidence>
<evidence type="ECO:0000256" key="5">
    <source>
        <dbReference type="ARBA" id="ARBA00023274"/>
    </source>
</evidence>
<feature type="compositionally biased region" description="Basic and acidic residues" evidence="8">
    <location>
        <begin position="181"/>
        <end position="192"/>
    </location>
</feature>
<feature type="compositionally biased region" description="Basic and acidic residues" evidence="8">
    <location>
        <begin position="159"/>
        <end position="169"/>
    </location>
</feature>
<reference evidence="9" key="1">
    <citation type="submission" date="2021-01" db="UniProtKB">
        <authorList>
            <consortium name="EnsemblPlants"/>
        </authorList>
    </citation>
    <scope>IDENTIFICATION</scope>
</reference>
<dbReference type="GO" id="GO:0032040">
    <property type="term" value="C:small-subunit processome"/>
    <property type="evidence" value="ECO:0007669"/>
    <property type="project" value="TreeGrafter"/>
</dbReference>
<keyword evidence="4 7" id="KW-0539">Nucleus</keyword>
<dbReference type="PIRSF" id="PIRSF017300">
    <property type="entry name" value="snoRNP_Mpp10"/>
    <property type="match status" value="1"/>
</dbReference>
<dbReference type="OMA" id="THFEYKP"/>
<feature type="region of interest" description="Disordered" evidence="8">
    <location>
        <begin position="498"/>
        <end position="544"/>
    </location>
</feature>
<proteinExistence type="inferred from homology"/>
<comment type="similarity">
    <text evidence="6 7">Belongs to the MPP10 family.</text>
</comment>
<dbReference type="PANTHER" id="PTHR17039">
    <property type="entry name" value="U3 SMALL NUCLEOLAR RIBONUCLEOPROTEIN PROTEIN MPP10"/>
    <property type="match status" value="1"/>
</dbReference>
<dbReference type="GO" id="GO:0034457">
    <property type="term" value="C:Mpp10 complex"/>
    <property type="evidence" value="ECO:0007669"/>
    <property type="project" value="UniProtKB-UniRule"/>
</dbReference>
<feature type="region of interest" description="Disordered" evidence="8">
    <location>
        <begin position="371"/>
        <end position="395"/>
    </location>
</feature>
<dbReference type="GO" id="GO:0005732">
    <property type="term" value="C:sno(s)RNA-containing ribonucleoprotein complex"/>
    <property type="evidence" value="ECO:0007669"/>
    <property type="project" value="UniProtKB-UniRule"/>
</dbReference>
<dbReference type="AlphaFoldDB" id="A0A7N0T977"/>
<evidence type="ECO:0000256" key="7">
    <source>
        <dbReference type="PIRNR" id="PIRNR017300"/>
    </source>
</evidence>
<dbReference type="Pfam" id="PF04006">
    <property type="entry name" value="Mpp10"/>
    <property type="match status" value="1"/>
</dbReference>
<feature type="compositionally biased region" description="Acidic residues" evidence="8">
    <location>
        <begin position="265"/>
        <end position="282"/>
    </location>
</feature>
<evidence type="ECO:0000313" key="10">
    <source>
        <dbReference type="Proteomes" id="UP000594263"/>
    </source>
</evidence>
<dbReference type="InterPro" id="IPR012173">
    <property type="entry name" value="Mpp10"/>
</dbReference>
<evidence type="ECO:0000256" key="2">
    <source>
        <dbReference type="ARBA" id="ARBA00022517"/>
    </source>
</evidence>
<keyword evidence="2 7" id="KW-0690">Ribosome biogenesis</keyword>
<feature type="compositionally biased region" description="Basic and acidic residues" evidence="8">
    <location>
        <begin position="382"/>
        <end position="395"/>
    </location>
</feature>
<feature type="compositionally biased region" description="Basic residues" evidence="8">
    <location>
        <begin position="503"/>
        <end position="515"/>
    </location>
</feature>
<evidence type="ECO:0000256" key="6">
    <source>
        <dbReference type="ARBA" id="ARBA00029455"/>
    </source>
</evidence>
<comment type="function">
    <text evidence="7">Involved in nucleolar processing of pre-18S ribosomal RNA.</text>
</comment>
<evidence type="ECO:0000256" key="8">
    <source>
        <dbReference type="SAM" id="MobiDB-lite"/>
    </source>
</evidence>
<evidence type="ECO:0000313" key="9">
    <source>
        <dbReference type="EnsemblPlants" id="Kaladp0024s0950.1.v1.1"/>
    </source>
</evidence>
<name>A0A7N0T977_KALFE</name>
<keyword evidence="5 7" id="KW-0687">Ribonucleoprotein</keyword>
<dbReference type="GO" id="GO:0006364">
    <property type="term" value="P:rRNA processing"/>
    <property type="evidence" value="ECO:0007669"/>
    <property type="project" value="UniProtKB-KW"/>
</dbReference>
<organism evidence="9 10">
    <name type="scientific">Kalanchoe fedtschenkoi</name>
    <name type="common">Lavender scallops</name>
    <name type="synonym">South American air plant</name>
    <dbReference type="NCBI Taxonomy" id="63787"/>
    <lineage>
        <taxon>Eukaryota</taxon>
        <taxon>Viridiplantae</taxon>
        <taxon>Streptophyta</taxon>
        <taxon>Embryophyta</taxon>
        <taxon>Tracheophyta</taxon>
        <taxon>Spermatophyta</taxon>
        <taxon>Magnoliopsida</taxon>
        <taxon>eudicotyledons</taxon>
        <taxon>Gunneridae</taxon>
        <taxon>Pentapetalae</taxon>
        <taxon>Saxifragales</taxon>
        <taxon>Crassulaceae</taxon>
        <taxon>Kalanchoe</taxon>
    </lineage>
</organism>
<dbReference type="EnsemblPlants" id="Kaladp0024s0950.1.v1.1">
    <property type="protein sequence ID" value="Kaladp0024s0950.1.v1.1"/>
    <property type="gene ID" value="Kaladp0024s0950.v1.1"/>
</dbReference>